<dbReference type="GO" id="GO:0016592">
    <property type="term" value="C:mediator complex"/>
    <property type="evidence" value="ECO:0007669"/>
    <property type="project" value="TreeGrafter"/>
</dbReference>
<dbReference type="PANTHER" id="PTHR12881">
    <property type="entry name" value="MEDIATOR OF RNA POLYMERASE II TRANSCRIPTION SUBUNIT 1"/>
    <property type="match status" value="1"/>
</dbReference>
<keyword evidence="2" id="KW-1185">Reference proteome</keyword>
<dbReference type="InterPro" id="IPR051999">
    <property type="entry name" value="Mediator_complex_subunit_1"/>
</dbReference>
<dbReference type="Proteomes" id="UP001152795">
    <property type="component" value="Unassembled WGS sequence"/>
</dbReference>
<protein>
    <submittedName>
        <fullName evidence="1">Mediator of RNA polymerase II transcription subunit 1</fullName>
    </submittedName>
</protein>
<proteinExistence type="predicted"/>
<dbReference type="AlphaFoldDB" id="A0A7D9JLV6"/>
<evidence type="ECO:0000313" key="2">
    <source>
        <dbReference type="Proteomes" id="UP001152795"/>
    </source>
</evidence>
<evidence type="ECO:0000313" key="1">
    <source>
        <dbReference type="EMBL" id="CAB4032572.1"/>
    </source>
</evidence>
<accession>A0A7D9JLV6</accession>
<organism evidence="1 2">
    <name type="scientific">Paramuricea clavata</name>
    <name type="common">Red gorgonian</name>
    <name type="synonym">Violescent sea-whip</name>
    <dbReference type="NCBI Taxonomy" id="317549"/>
    <lineage>
        <taxon>Eukaryota</taxon>
        <taxon>Metazoa</taxon>
        <taxon>Cnidaria</taxon>
        <taxon>Anthozoa</taxon>
        <taxon>Octocorallia</taxon>
        <taxon>Malacalcyonacea</taxon>
        <taxon>Plexauridae</taxon>
        <taxon>Paramuricea</taxon>
    </lineage>
</organism>
<sequence length="129" mass="14287">MQGLANLYQLTGDAFQKSKIFQALVSLEKDLEKIACSDGEKLFEENVLGGPVGFLTPRQGGQLMHLTYFATPLELRSENVSKINENFDFHSFVLSKFGRSLSISVEQSKPRLLPTSSLLSAEFSADKRG</sequence>
<dbReference type="GO" id="GO:0003712">
    <property type="term" value="F:transcription coregulator activity"/>
    <property type="evidence" value="ECO:0007669"/>
    <property type="project" value="TreeGrafter"/>
</dbReference>
<name>A0A7D9JLV6_PARCT</name>
<reference evidence="1" key="1">
    <citation type="submission" date="2020-04" db="EMBL/GenBank/DDBJ databases">
        <authorList>
            <person name="Alioto T."/>
            <person name="Alioto T."/>
            <person name="Gomez Garrido J."/>
        </authorList>
    </citation>
    <scope>NUCLEOTIDE SEQUENCE</scope>
    <source>
        <strain evidence="1">A484AB</strain>
    </source>
</reference>
<dbReference type="EMBL" id="CACRXK020018506">
    <property type="protein sequence ID" value="CAB4032572.1"/>
    <property type="molecule type" value="Genomic_DNA"/>
</dbReference>
<dbReference type="GO" id="GO:0006357">
    <property type="term" value="P:regulation of transcription by RNA polymerase II"/>
    <property type="evidence" value="ECO:0007669"/>
    <property type="project" value="TreeGrafter"/>
</dbReference>
<dbReference type="OrthoDB" id="2281547at2759"/>
<dbReference type="PANTHER" id="PTHR12881:SF10">
    <property type="entry name" value="MEDIATOR OF RNA POLYMERASE II TRANSCRIPTION SUBUNIT 1"/>
    <property type="match status" value="1"/>
</dbReference>
<gene>
    <name evidence="1" type="ORF">PACLA_8A007879</name>
</gene>
<comment type="caution">
    <text evidence="1">The sequence shown here is derived from an EMBL/GenBank/DDBJ whole genome shotgun (WGS) entry which is preliminary data.</text>
</comment>